<evidence type="ECO:0000256" key="5">
    <source>
        <dbReference type="PIRNR" id="PIRNR005673"/>
    </source>
</evidence>
<name>F1KVB8_ASCSU</name>
<evidence type="ECO:0000313" key="8">
    <source>
        <dbReference type="EMBL" id="ADY41822.1"/>
    </source>
</evidence>
<dbReference type="InterPro" id="IPR011989">
    <property type="entry name" value="ARM-like"/>
</dbReference>
<keyword evidence="2 5" id="KW-0813">Transport</keyword>
<dbReference type="GO" id="GO:0005737">
    <property type="term" value="C:cytoplasm"/>
    <property type="evidence" value="ECO:0007669"/>
    <property type="project" value="InterPro"/>
</dbReference>
<dbReference type="GO" id="GO:0006606">
    <property type="term" value="P:protein import into nucleus"/>
    <property type="evidence" value="ECO:0007669"/>
    <property type="project" value="InterPro"/>
</dbReference>
<dbReference type="PIRSF" id="PIRSF005673">
    <property type="entry name" value="Importin_alpha"/>
    <property type="match status" value="1"/>
</dbReference>
<dbReference type="PROSITE" id="PS51214">
    <property type="entry name" value="IBB"/>
    <property type="match status" value="1"/>
</dbReference>
<sequence length="564" mass="63152">MSLTNKTNTMSCKAEEIKEERMKQYPSLSCLIRWVMSLTNKTNTMSCKAEEIKEERMKQYKNIGKHEELRRRRAECSVELRKQKRENEMMKRRNVDLSEQFESEDSSNEQKLESLSKDGTPKLTVSEAVVILQNNPSVEQMRCCFEAIRRLLSRSKTPPIDEVIKSGLVTALVQALSVSDEKVQFEAAWGITNIVSGTTEQTVAVVNEGALPPLVQLCYSKNKALAEQALWAMANVIGDSAQLRDQAVECGVLEALDYVVGKVEELSEEFARTIAWTYSNICRHKKPSLSIAVLRRLAPAIVKLLSHKDNPVRQDACWALSYLTDGSDEQIKVAGDANCMPALMPLVQSGNDAEVAPAIRVFGNFATGSDDLTQMVVDAGVLECIDHVIRSAKSLSIEKECCWLLSNVIAGTHAQIQAVLDARLLPTIFTALRDGDFRSKFEASWAVSNLAHGGSSAQVMELSNDEYITVLCNLLDVPNADFICNLLDTLFIVLKTAQNLYPDRLKQIEDSVESSGGLDRLEMLQENENTRVYEWSYKIIEQFFTDEADEQIDDEIPDDQPINF</sequence>
<dbReference type="InterPro" id="IPR000225">
    <property type="entry name" value="Armadillo"/>
</dbReference>
<dbReference type="Gene3D" id="1.20.5.690">
    <property type="entry name" value="Importin-alpha, importin-beta-binding domain"/>
    <property type="match status" value="1"/>
</dbReference>
<feature type="compositionally biased region" description="Basic and acidic residues" evidence="6">
    <location>
        <begin position="87"/>
        <end position="96"/>
    </location>
</feature>
<keyword evidence="4 5" id="KW-0653">Protein transport</keyword>
<dbReference type="InterPro" id="IPR032413">
    <property type="entry name" value="Arm_3"/>
</dbReference>
<feature type="domain" description="IBB" evidence="7">
    <location>
        <begin position="40"/>
        <end position="102"/>
    </location>
</feature>
<evidence type="ECO:0000256" key="2">
    <source>
        <dbReference type="ARBA" id="ARBA00022448"/>
    </source>
</evidence>
<dbReference type="Pfam" id="PF00514">
    <property type="entry name" value="Arm"/>
    <property type="match status" value="4"/>
</dbReference>
<evidence type="ECO:0000256" key="1">
    <source>
        <dbReference type="ARBA" id="ARBA00010394"/>
    </source>
</evidence>
<dbReference type="GO" id="GO:0061608">
    <property type="term" value="F:nuclear import signal receptor activity"/>
    <property type="evidence" value="ECO:0007669"/>
    <property type="project" value="InterPro"/>
</dbReference>
<dbReference type="AlphaFoldDB" id="F1KVB8"/>
<accession>F1KVB8</accession>
<evidence type="ECO:0000256" key="3">
    <source>
        <dbReference type="ARBA" id="ARBA00022737"/>
    </source>
</evidence>
<evidence type="ECO:0000256" key="4">
    <source>
        <dbReference type="ARBA" id="ARBA00022927"/>
    </source>
</evidence>
<feature type="region of interest" description="Disordered" evidence="6">
    <location>
        <begin position="87"/>
        <end position="118"/>
    </location>
</feature>
<dbReference type="SUPFAM" id="SSF48371">
    <property type="entry name" value="ARM repeat"/>
    <property type="match status" value="1"/>
</dbReference>
<dbReference type="Gene3D" id="1.25.10.10">
    <property type="entry name" value="Leucine-rich Repeat Variant"/>
    <property type="match status" value="1"/>
</dbReference>
<proteinExistence type="evidence at transcript level"/>
<reference evidence="8" key="1">
    <citation type="journal article" date="2011" name="Genome Res.">
        <title>Deep small RNA sequencing from the nematode Ascaris reveals conservation, functional diversification, and novel developmental profiles.</title>
        <authorList>
            <person name="Wang J."/>
            <person name="Czech B."/>
            <person name="Crunk A."/>
            <person name="Wallace A."/>
            <person name="Mitreva M."/>
            <person name="Hannon G.J."/>
            <person name="Davis R.E."/>
        </authorList>
    </citation>
    <scope>NUCLEOTIDE SEQUENCE</scope>
</reference>
<dbReference type="InterPro" id="IPR002652">
    <property type="entry name" value="Importin-a_IBB"/>
</dbReference>
<dbReference type="SMART" id="SM00185">
    <property type="entry name" value="ARM"/>
    <property type="match status" value="7"/>
</dbReference>
<evidence type="ECO:0000256" key="6">
    <source>
        <dbReference type="SAM" id="MobiDB-lite"/>
    </source>
</evidence>
<dbReference type="PANTHER" id="PTHR23316">
    <property type="entry name" value="IMPORTIN ALPHA"/>
    <property type="match status" value="1"/>
</dbReference>
<comment type="similarity">
    <text evidence="1 5">Belongs to the importin alpha family.</text>
</comment>
<dbReference type="Pfam" id="PF16186">
    <property type="entry name" value="Arm_3"/>
    <property type="match status" value="1"/>
</dbReference>
<dbReference type="InterPro" id="IPR036975">
    <property type="entry name" value="Importin-a_IBB_sf"/>
</dbReference>
<organism evidence="8">
    <name type="scientific">Ascaris suum</name>
    <name type="common">Pig roundworm</name>
    <name type="synonym">Ascaris lumbricoides</name>
    <dbReference type="NCBI Taxonomy" id="6253"/>
    <lineage>
        <taxon>Eukaryota</taxon>
        <taxon>Metazoa</taxon>
        <taxon>Ecdysozoa</taxon>
        <taxon>Nematoda</taxon>
        <taxon>Chromadorea</taxon>
        <taxon>Rhabditida</taxon>
        <taxon>Spirurina</taxon>
        <taxon>Ascaridomorpha</taxon>
        <taxon>Ascaridoidea</taxon>
        <taxon>Ascarididae</taxon>
        <taxon>Ascaris</taxon>
    </lineage>
</organism>
<feature type="compositionally biased region" description="Basic and acidic residues" evidence="6">
    <location>
        <begin position="108"/>
        <end position="118"/>
    </location>
</feature>
<keyword evidence="3" id="KW-0677">Repeat</keyword>
<protein>
    <recommendedName>
        <fullName evidence="5">Importin subunit alpha</fullName>
    </recommendedName>
</protein>
<dbReference type="Pfam" id="PF01749">
    <property type="entry name" value="IBB"/>
    <property type="match status" value="1"/>
</dbReference>
<evidence type="ECO:0000259" key="7">
    <source>
        <dbReference type="PROSITE" id="PS51214"/>
    </source>
</evidence>
<dbReference type="EMBL" id="JI166491">
    <property type="protein sequence ID" value="ADY41822.1"/>
    <property type="molecule type" value="mRNA"/>
</dbReference>
<dbReference type="InterPro" id="IPR016024">
    <property type="entry name" value="ARM-type_fold"/>
</dbReference>
<dbReference type="InterPro" id="IPR024931">
    <property type="entry name" value="Importin_alpha"/>
</dbReference>